<keyword evidence="4" id="KW-1185">Reference proteome</keyword>
<dbReference type="Proteomes" id="UP001152872">
    <property type="component" value="Unassembled WGS sequence"/>
</dbReference>
<name>A0A9X4M9Q5_9CYAN</name>
<evidence type="ECO:0000256" key="2">
    <source>
        <dbReference type="ARBA" id="ARBA00049988"/>
    </source>
</evidence>
<keyword evidence="1" id="KW-1277">Toxin-antitoxin system</keyword>
<dbReference type="GO" id="GO:0006355">
    <property type="term" value="P:regulation of DNA-templated transcription"/>
    <property type="evidence" value="ECO:0007669"/>
    <property type="project" value="InterPro"/>
</dbReference>
<reference evidence="3" key="1">
    <citation type="submission" date="2019-05" db="EMBL/GenBank/DDBJ databases">
        <title>Whole genome sequencing of Pseudanabaena catenata USMAC16.</title>
        <authorList>
            <person name="Khan Z."/>
            <person name="Omar W.M."/>
            <person name="Convey P."/>
            <person name="Merican F."/>
            <person name="Najimudin N."/>
        </authorList>
    </citation>
    <scope>NUCLEOTIDE SEQUENCE</scope>
    <source>
        <strain evidence="3">USMAC16</strain>
    </source>
</reference>
<protein>
    <submittedName>
        <fullName evidence="3">DUF1778 domain-containing protein</fullName>
    </submittedName>
</protein>
<evidence type="ECO:0000313" key="3">
    <source>
        <dbReference type="EMBL" id="MDG3493661.1"/>
    </source>
</evidence>
<dbReference type="InterPro" id="IPR014795">
    <property type="entry name" value="TacA_1-like"/>
</dbReference>
<organism evidence="3 4">
    <name type="scientific">Pseudanabaena catenata USMAC16</name>
    <dbReference type="NCBI Taxonomy" id="1855837"/>
    <lineage>
        <taxon>Bacteria</taxon>
        <taxon>Bacillati</taxon>
        <taxon>Cyanobacteriota</taxon>
        <taxon>Cyanophyceae</taxon>
        <taxon>Pseudanabaenales</taxon>
        <taxon>Pseudanabaenaceae</taxon>
        <taxon>Pseudanabaena</taxon>
    </lineage>
</organism>
<accession>A0A9X4M9Q5</accession>
<dbReference type="Pfam" id="PF08681">
    <property type="entry name" value="TacA1"/>
    <property type="match status" value="1"/>
</dbReference>
<dbReference type="Gene3D" id="1.20.5.780">
    <property type="entry name" value="Single helix bin"/>
    <property type="match status" value="1"/>
</dbReference>
<dbReference type="PANTHER" id="PTHR35401">
    <property type="entry name" value="COPG FAMILY HELIX-TURN-HELIX PROTEIN-RELATED-RELATED"/>
    <property type="match status" value="1"/>
</dbReference>
<proteinExistence type="inferred from homology"/>
<comment type="caution">
    <text evidence="3">The sequence shown here is derived from an EMBL/GenBank/DDBJ whole genome shotgun (WGS) entry which is preliminary data.</text>
</comment>
<dbReference type="RefSeq" id="WP_009625710.1">
    <property type="nucleotide sequence ID" value="NZ_VBTY01000018.1"/>
</dbReference>
<evidence type="ECO:0000313" key="4">
    <source>
        <dbReference type="Proteomes" id="UP001152872"/>
    </source>
</evidence>
<dbReference type="SUPFAM" id="SSF47598">
    <property type="entry name" value="Ribbon-helix-helix"/>
    <property type="match status" value="1"/>
</dbReference>
<dbReference type="EMBL" id="VBTY01000018">
    <property type="protein sequence ID" value="MDG3493661.1"/>
    <property type="molecule type" value="Genomic_DNA"/>
</dbReference>
<evidence type="ECO:0000256" key="1">
    <source>
        <dbReference type="ARBA" id="ARBA00022649"/>
    </source>
</evidence>
<dbReference type="AlphaFoldDB" id="A0A9X4M9Q5"/>
<dbReference type="PANTHER" id="PTHR35401:SF2">
    <property type="entry name" value="ABC-TYPE TRANSPORT SYSTEM"/>
    <property type="match status" value="1"/>
</dbReference>
<comment type="similarity">
    <text evidence="2">Belongs to the TacA antitoxin family.</text>
</comment>
<sequence length="96" mass="10534">MSSLKTPSKTIARLEARVSPEIKALWQKAADLEGRTLTDFVIASVQASACQAIARHQSLKLNLEDSETFVQAILNPSEPNARLRAAALRHQQVLRG</sequence>
<gene>
    <name evidence="3" type="ORF">FEV09_03740</name>
</gene>
<dbReference type="InterPro" id="IPR010985">
    <property type="entry name" value="Ribbon_hlx_hlx"/>
</dbReference>